<keyword evidence="2" id="KW-1185">Reference proteome</keyword>
<organism evidence="2 3">
    <name type="scientific">Strongyloides papillosus</name>
    <name type="common">Intestinal threadworm</name>
    <dbReference type="NCBI Taxonomy" id="174720"/>
    <lineage>
        <taxon>Eukaryota</taxon>
        <taxon>Metazoa</taxon>
        <taxon>Ecdysozoa</taxon>
        <taxon>Nematoda</taxon>
        <taxon>Chromadorea</taxon>
        <taxon>Rhabditida</taxon>
        <taxon>Tylenchina</taxon>
        <taxon>Panagrolaimomorpha</taxon>
        <taxon>Strongyloidoidea</taxon>
        <taxon>Strongyloididae</taxon>
        <taxon>Strongyloides</taxon>
    </lineage>
</organism>
<feature type="region of interest" description="Disordered" evidence="1">
    <location>
        <begin position="171"/>
        <end position="253"/>
    </location>
</feature>
<dbReference type="AlphaFoldDB" id="A0A0N5C2M2"/>
<evidence type="ECO:0000256" key="1">
    <source>
        <dbReference type="SAM" id="MobiDB-lite"/>
    </source>
</evidence>
<accession>A0A0N5C2M2</accession>
<dbReference type="WBParaSite" id="SPAL_0001223200.1">
    <property type="protein sequence ID" value="SPAL_0001223200.1"/>
    <property type="gene ID" value="SPAL_0001223200"/>
</dbReference>
<evidence type="ECO:0000313" key="2">
    <source>
        <dbReference type="Proteomes" id="UP000046392"/>
    </source>
</evidence>
<sequence>MTGGINKALTPGNRPIPVMLKDLVTIRQGITTYKYGHYTFSKFRTCGIVLMVDEKATIPIFEMSCMFDADSKITCLFPTIGENIMCANLKNGDVVTVVGKFQPLQQTRRLQLTSVIIESKKIKDQETLRSLFQLDIQFCTNFYEYIVKFLQTPDLTAPEMLRRIEYESLTPESDNFARPQVPGTQDNSSASELSSASNNGSIQRPKSESSSQIMSTPRRPQCDVKNPMKRTYSHPFNTPQTSDRYPEPEEKKSKKSTLAAYIISIIEAKKNTDKEEWKGITLDEIISRTFTTEDNVKEAIMDLSICNRIQQPTPGVFDLID</sequence>
<reference evidence="3" key="1">
    <citation type="submission" date="2017-02" db="UniProtKB">
        <authorList>
            <consortium name="WormBaseParasite"/>
        </authorList>
    </citation>
    <scope>IDENTIFICATION</scope>
</reference>
<feature type="compositionally biased region" description="Low complexity" evidence="1">
    <location>
        <begin position="187"/>
        <end position="201"/>
    </location>
</feature>
<evidence type="ECO:0000313" key="3">
    <source>
        <dbReference type="WBParaSite" id="SPAL_0001223200.1"/>
    </source>
</evidence>
<name>A0A0N5C2M2_STREA</name>
<dbReference type="Proteomes" id="UP000046392">
    <property type="component" value="Unplaced"/>
</dbReference>
<feature type="compositionally biased region" description="Polar residues" evidence="1">
    <location>
        <begin position="234"/>
        <end position="243"/>
    </location>
</feature>
<protein>
    <submittedName>
        <fullName evidence="3">RPA_C domain-containing protein</fullName>
    </submittedName>
</protein>
<dbReference type="InterPro" id="IPR012340">
    <property type="entry name" value="NA-bd_OB-fold"/>
</dbReference>
<dbReference type="Gene3D" id="2.40.50.140">
    <property type="entry name" value="Nucleic acid-binding proteins"/>
    <property type="match status" value="1"/>
</dbReference>
<proteinExistence type="predicted"/>
<feature type="compositionally biased region" description="Polar residues" evidence="1">
    <location>
        <begin position="202"/>
        <end position="215"/>
    </location>
</feature>